<keyword evidence="10" id="KW-1185">Reference proteome</keyword>
<feature type="transmembrane region" description="Helical" evidence="7">
    <location>
        <begin position="78"/>
        <end position="105"/>
    </location>
</feature>
<dbReference type="GO" id="GO:0032870">
    <property type="term" value="P:cellular response to hormone stimulus"/>
    <property type="evidence" value="ECO:0007669"/>
    <property type="project" value="TreeGrafter"/>
</dbReference>
<dbReference type="PRINTS" id="PR00237">
    <property type="entry name" value="GPCRRHODOPSN"/>
</dbReference>
<organism evidence="9 10">
    <name type="scientific">Ramazzottius varieornatus</name>
    <name type="common">Water bear</name>
    <name type="synonym">Tardigrade</name>
    <dbReference type="NCBI Taxonomy" id="947166"/>
    <lineage>
        <taxon>Eukaryota</taxon>
        <taxon>Metazoa</taxon>
        <taxon>Ecdysozoa</taxon>
        <taxon>Tardigrada</taxon>
        <taxon>Eutardigrada</taxon>
        <taxon>Parachela</taxon>
        <taxon>Hypsibioidea</taxon>
        <taxon>Ramazzottiidae</taxon>
        <taxon>Ramazzottius</taxon>
    </lineage>
</organism>
<evidence type="ECO:0000313" key="10">
    <source>
        <dbReference type="Proteomes" id="UP000186922"/>
    </source>
</evidence>
<keyword evidence="2" id="KW-1003">Cell membrane</keyword>
<dbReference type="Pfam" id="PF00001">
    <property type="entry name" value="7tm_1"/>
    <property type="match status" value="1"/>
</dbReference>
<dbReference type="GO" id="GO:0005886">
    <property type="term" value="C:plasma membrane"/>
    <property type="evidence" value="ECO:0007669"/>
    <property type="project" value="UniProtKB-SubCell"/>
</dbReference>
<evidence type="ECO:0000256" key="5">
    <source>
        <dbReference type="ARBA" id="ARBA00023136"/>
    </source>
</evidence>
<dbReference type="AlphaFoldDB" id="A0A1D1UZL3"/>
<dbReference type="GO" id="GO:0004930">
    <property type="term" value="F:G protein-coupled receptor activity"/>
    <property type="evidence" value="ECO:0007669"/>
    <property type="project" value="InterPro"/>
</dbReference>
<keyword evidence="5 7" id="KW-0472">Membrane</keyword>
<evidence type="ECO:0000256" key="2">
    <source>
        <dbReference type="ARBA" id="ARBA00022475"/>
    </source>
</evidence>
<evidence type="ECO:0000259" key="8">
    <source>
        <dbReference type="PROSITE" id="PS50262"/>
    </source>
</evidence>
<keyword evidence="6" id="KW-0675">Receptor</keyword>
<dbReference type="OrthoDB" id="6022667at2759"/>
<dbReference type="GO" id="GO:0042277">
    <property type="term" value="F:peptide binding"/>
    <property type="evidence" value="ECO:0007669"/>
    <property type="project" value="TreeGrafter"/>
</dbReference>
<dbReference type="STRING" id="947166.A0A1D1UZL3"/>
<evidence type="ECO:0000313" key="9">
    <source>
        <dbReference type="EMBL" id="GAU93835.1"/>
    </source>
</evidence>
<keyword evidence="4 7" id="KW-1133">Transmembrane helix</keyword>
<dbReference type="SUPFAM" id="SSF81321">
    <property type="entry name" value="Family A G protein-coupled receptor-like"/>
    <property type="match status" value="1"/>
</dbReference>
<protein>
    <recommendedName>
        <fullName evidence="8">G-protein coupled receptors family 1 profile domain-containing protein</fullName>
    </recommendedName>
</protein>
<dbReference type="PANTHER" id="PTHR24241:SF59">
    <property type="entry name" value="ADIPOKINETIC HORMONE RECEPTOR, ISOFORM C"/>
    <property type="match status" value="1"/>
</dbReference>
<dbReference type="InterPro" id="IPR000276">
    <property type="entry name" value="GPCR_Rhodpsn"/>
</dbReference>
<feature type="transmembrane region" description="Helical" evidence="7">
    <location>
        <begin position="117"/>
        <end position="137"/>
    </location>
</feature>
<evidence type="ECO:0000256" key="7">
    <source>
        <dbReference type="SAM" id="Phobius"/>
    </source>
</evidence>
<feature type="domain" description="G-protein coupled receptors family 1 profile" evidence="8">
    <location>
        <begin position="1"/>
        <end position="137"/>
    </location>
</feature>
<sequence length="234" mass="26476">MFAAPLSLIIPSYILIFAKIARESNMSGVSSTITEKCRPGLTATSYKRTSSQRLNSGSFSVGQLRRDLLMKKAKMKALFISILVIVTFIVCWAPYYVCMIYYVIVSKDRSGDPSAQYMFQVIFFFGMSNSVLNPLLYGAFHMVNKSQTCWRKCFKRHRRHSATESAAGSFYRRESTMGPHYSHHTPLETKFSRMSNLSTQRIASFDAAYHPPLGSQGFSSVRRSSYHPGLRVAL</sequence>
<dbReference type="PROSITE" id="PS50262">
    <property type="entry name" value="G_PROTEIN_RECEP_F1_2"/>
    <property type="match status" value="1"/>
</dbReference>
<dbReference type="InterPro" id="IPR017452">
    <property type="entry name" value="GPCR_Rhodpsn_7TM"/>
</dbReference>
<dbReference type="PANTHER" id="PTHR24241">
    <property type="entry name" value="NEUROPEPTIDE RECEPTOR-RELATED G-PROTEIN COUPLED RECEPTOR"/>
    <property type="match status" value="1"/>
</dbReference>
<evidence type="ECO:0000256" key="3">
    <source>
        <dbReference type="ARBA" id="ARBA00022692"/>
    </source>
</evidence>
<dbReference type="EMBL" id="BDGG01000002">
    <property type="protein sequence ID" value="GAU93835.1"/>
    <property type="molecule type" value="Genomic_DNA"/>
</dbReference>
<comment type="caution">
    <text evidence="9">The sequence shown here is derived from an EMBL/GenBank/DDBJ whole genome shotgun (WGS) entry which is preliminary data.</text>
</comment>
<accession>A0A1D1UZL3</accession>
<gene>
    <name evidence="9" type="primary">RvY_05709-1</name>
    <name evidence="9" type="synonym">RvY_05709.1</name>
    <name evidence="9" type="ORF">RvY_05709</name>
</gene>
<evidence type="ECO:0000256" key="6">
    <source>
        <dbReference type="ARBA" id="ARBA00023170"/>
    </source>
</evidence>
<proteinExistence type="predicted"/>
<name>A0A1D1UZL3_RAMVA</name>
<dbReference type="Gene3D" id="1.20.1070.10">
    <property type="entry name" value="Rhodopsin 7-helix transmembrane proteins"/>
    <property type="match status" value="1"/>
</dbReference>
<dbReference type="Proteomes" id="UP000186922">
    <property type="component" value="Unassembled WGS sequence"/>
</dbReference>
<comment type="subcellular location">
    <subcellularLocation>
        <location evidence="1">Cell membrane</location>
        <topology evidence="1">Multi-pass membrane protein</topology>
    </subcellularLocation>
</comment>
<keyword evidence="3 7" id="KW-0812">Transmembrane</keyword>
<evidence type="ECO:0000256" key="1">
    <source>
        <dbReference type="ARBA" id="ARBA00004651"/>
    </source>
</evidence>
<reference evidence="9 10" key="1">
    <citation type="journal article" date="2016" name="Nat. Commun.">
        <title>Extremotolerant tardigrade genome and improved radiotolerance of human cultured cells by tardigrade-unique protein.</title>
        <authorList>
            <person name="Hashimoto T."/>
            <person name="Horikawa D.D."/>
            <person name="Saito Y."/>
            <person name="Kuwahara H."/>
            <person name="Kozuka-Hata H."/>
            <person name="Shin-I T."/>
            <person name="Minakuchi Y."/>
            <person name="Ohishi K."/>
            <person name="Motoyama A."/>
            <person name="Aizu T."/>
            <person name="Enomoto A."/>
            <person name="Kondo K."/>
            <person name="Tanaka S."/>
            <person name="Hara Y."/>
            <person name="Koshikawa S."/>
            <person name="Sagara H."/>
            <person name="Miura T."/>
            <person name="Yokobori S."/>
            <person name="Miyagawa K."/>
            <person name="Suzuki Y."/>
            <person name="Kubo T."/>
            <person name="Oyama M."/>
            <person name="Kohara Y."/>
            <person name="Fujiyama A."/>
            <person name="Arakawa K."/>
            <person name="Katayama T."/>
            <person name="Toyoda A."/>
            <person name="Kunieda T."/>
        </authorList>
    </citation>
    <scope>NUCLEOTIDE SEQUENCE [LARGE SCALE GENOMIC DNA]</scope>
    <source>
        <strain evidence="9 10">YOKOZUNA-1</strain>
    </source>
</reference>
<evidence type="ECO:0000256" key="4">
    <source>
        <dbReference type="ARBA" id="ARBA00022989"/>
    </source>
</evidence>